<dbReference type="EMBL" id="LAZR01002170">
    <property type="protein sequence ID" value="KKN33529.1"/>
    <property type="molecule type" value="Genomic_DNA"/>
</dbReference>
<protein>
    <recommendedName>
        <fullName evidence="3">Yip1 domain-containing protein</fullName>
    </recommendedName>
</protein>
<feature type="transmembrane region" description="Helical" evidence="1">
    <location>
        <begin position="45"/>
        <end position="69"/>
    </location>
</feature>
<keyword evidence="1" id="KW-1133">Transmembrane helix</keyword>
<organism evidence="2">
    <name type="scientific">marine sediment metagenome</name>
    <dbReference type="NCBI Taxonomy" id="412755"/>
    <lineage>
        <taxon>unclassified sequences</taxon>
        <taxon>metagenomes</taxon>
        <taxon>ecological metagenomes</taxon>
    </lineage>
</organism>
<evidence type="ECO:0000256" key="1">
    <source>
        <dbReference type="SAM" id="Phobius"/>
    </source>
</evidence>
<dbReference type="AlphaFoldDB" id="A0A0F9PTR0"/>
<accession>A0A0F9PTR0</accession>
<reference evidence="2" key="1">
    <citation type="journal article" date="2015" name="Nature">
        <title>Complex archaea that bridge the gap between prokaryotes and eukaryotes.</title>
        <authorList>
            <person name="Spang A."/>
            <person name="Saw J.H."/>
            <person name="Jorgensen S.L."/>
            <person name="Zaremba-Niedzwiedzka K."/>
            <person name="Martijn J."/>
            <person name="Lind A.E."/>
            <person name="van Eijk R."/>
            <person name="Schleper C."/>
            <person name="Guy L."/>
            <person name="Ettema T.J."/>
        </authorList>
    </citation>
    <scope>NUCLEOTIDE SEQUENCE</scope>
</reference>
<name>A0A0F9PTR0_9ZZZZ</name>
<feature type="transmembrane region" description="Helical" evidence="1">
    <location>
        <begin position="89"/>
        <end position="110"/>
    </location>
</feature>
<sequence length="146" mass="16177">MLFQLDSTLLFVLWLILATVIVALIIYIVVLLLESKTRASDKKFMIILLAFIVVLLLPIVLNAIGSVLGAIGDALAGIRNAIDDGGSNFLVRLVPVVGFLILLILVKFLIDIPWDKSVWVSLLILFLLYIMYSLIPELYTFLGVGF</sequence>
<gene>
    <name evidence="2" type="ORF">LCGC14_0802860</name>
</gene>
<feature type="transmembrane region" description="Helical" evidence="1">
    <location>
        <begin position="117"/>
        <end position="135"/>
    </location>
</feature>
<comment type="caution">
    <text evidence="2">The sequence shown here is derived from an EMBL/GenBank/DDBJ whole genome shotgun (WGS) entry which is preliminary data.</text>
</comment>
<feature type="transmembrane region" description="Helical" evidence="1">
    <location>
        <begin position="12"/>
        <end position="33"/>
    </location>
</feature>
<keyword evidence="1" id="KW-0812">Transmembrane</keyword>
<keyword evidence="1" id="KW-0472">Membrane</keyword>
<evidence type="ECO:0000313" key="2">
    <source>
        <dbReference type="EMBL" id="KKN33529.1"/>
    </source>
</evidence>
<proteinExistence type="predicted"/>
<evidence type="ECO:0008006" key="3">
    <source>
        <dbReference type="Google" id="ProtNLM"/>
    </source>
</evidence>